<dbReference type="InterPro" id="IPR002740">
    <property type="entry name" value="EVE_domain"/>
</dbReference>
<dbReference type="GO" id="GO:0005634">
    <property type="term" value="C:nucleus"/>
    <property type="evidence" value="ECO:0007669"/>
    <property type="project" value="TreeGrafter"/>
</dbReference>
<protein>
    <recommendedName>
        <fullName evidence="1">EVE domain-containing protein</fullName>
    </recommendedName>
</protein>
<organism evidence="2 3">
    <name type="scientific">Ensete ventricosum</name>
    <name type="common">Abyssinian banana</name>
    <name type="synonym">Musa ensete</name>
    <dbReference type="NCBI Taxonomy" id="4639"/>
    <lineage>
        <taxon>Eukaryota</taxon>
        <taxon>Viridiplantae</taxon>
        <taxon>Streptophyta</taxon>
        <taxon>Embryophyta</taxon>
        <taxon>Tracheophyta</taxon>
        <taxon>Spermatophyta</taxon>
        <taxon>Magnoliopsida</taxon>
        <taxon>Liliopsida</taxon>
        <taxon>Zingiberales</taxon>
        <taxon>Musaceae</taxon>
        <taxon>Ensete</taxon>
    </lineage>
</organism>
<dbReference type="EMBL" id="JAQQAF010000005">
    <property type="protein sequence ID" value="KAJ8484836.1"/>
    <property type="molecule type" value="Genomic_DNA"/>
</dbReference>
<comment type="caution">
    <text evidence="2">The sequence shown here is derived from an EMBL/GenBank/DDBJ whole genome shotgun (WGS) entry which is preliminary data.</text>
</comment>
<keyword evidence="3" id="KW-1185">Reference proteome</keyword>
<dbReference type="SUPFAM" id="SSF88697">
    <property type="entry name" value="PUA domain-like"/>
    <property type="match status" value="1"/>
</dbReference>
<name>A0AAV8PHM2_ENSVE</name>
<evidence type="ECO:0000313" key="2">
    <source>
        <dbReference type="EMBL" id="KAJ8484836.1"/>
    </source>
</evidence>
<feature type="domain" description="EVE" evidence="1">
    <location>
        <begin position="7"/>
        <end position="128"/>
    </location>
</feature>
<evidence type="ECO:0000259" key="1">
    <source>
        <dbReference type="Pfam" id="PF01878"/>
    </source>
</evidence>
<proteinExistence type="predicted"/>
<dbReference type="Proteomes" id="UP001222027">
    <property type="component" value="Unassembled WGS sequence"/>
</dbReference>
<dbReference type="Gene3D" id="3.10.590.10">
    <property type="entry name" value="ph1033 like domains"/>
    <property type="match status" value="1"/>
</dbReference>
<dbReference type="PANTHER" id="PTHR14087:SF8">
    <property type="entry name" value="OS03G0676100 PROTEIN"/>
    <property type="match status" value="1"/>
</dbReference>
<dbReference type="PANTHER" id="PTHR14087">
    <property type="entry name" value="THYMOCYTE NUCLEAR PROTEIN 1"/>
    <property type="match status" value="1"/>
</dbReference>
<sequence>MGKRRRRYWLLKTEPEEWSWEDQRSNGGVSTWDGVRNRQAVNHMKAMRAGDRCFFYHSGAAARCVVGVVEVVKPWYTIAAGGEDGAVDVRSLGEMRKPVELREIKAEAEADAEAMKGFALLKQPRLSQPKASQFLIAHSIMGKSRLGLKSNALKRQKDFFDKDQSRLERNGLTYSKEVGGASSTGPSGYVADHKRKSIREEALQKLIVEFEKHVLNEFVQSRIAGAHSFNSGSNAFRILVLQCLAIVTFVGKNSPDEEYWKGSILFLSALLEKDQHSLCVAVAEAVALISEIDRINNFSEEACTTSVESLKCKLCAKVKKLDEECGDRIHDKELLQNILQYFETGVFDDVIMKTSSQYVILKVSKWSQMIQMRHIKHFLQSGFSKHMKDNERLHDLFKFIEVIQGNRRVEKIFVLTSADPKERTMLKNKQRALSQLITCFSTDLN</sequence>
<dbReference type="Pfam" id="PF01878">
    <property type="entry name" value="EVE"/>
    <property type="match status" value="1"/>
</dbReference>
<dbReference type="InterPro" id="IPR015947">
    <property type="entry name" value="PUA-like_sf"/>
</dbReference>
<gene>
    <name evidence="2" type="ORF">OPV22_017321</name>
</gene>
<dbReference type="InterPro" id="IPR052181">
    <property type="entry name" value="5hmC_binding"/>
</dbReference>
<dbReference type="AlphaFoldDB" id="A0AAV8PHM2"/>
<reference evidence="2 3" key="1">
    <citation type="submission" date="2022-12" db="EMBL/GenBank/DDBJ databases">
        <title>Chromosome-scale assembly of the Ensete ventricosum genome.</title>
        <authorList>
            <person name="Dussert Y."/>
            <person name="Stocks J."/>
            <person name="Wendawek A."/>
            <person name="Woldeyes F."/>
            <person name="Nichols R.A."/>
            <person name="Borrell J.S."/>
        </authorList>
    </citation>
    <scope>NUCLEOTIDE SEQUENCE [LARGE SCALE GENOMIC DNA]</scope>
    <source>
        <strain evidence="3">cv. Maze</strain>
        <tissue evidence="2">Seeds</tissue>
    </source>
</reference>
<accession>A0AAV8PHM2</accession>
<evidence type="ECO:0000313" key="3">
    <source>
        <dbReference type="Proteomes" id="UP001222027"/>
    </source>
</evidence>